<keyword evidence="5 6" id="KW-0720">Serine protease</keyword>
<comment type="similarity">
    <text evidence="1 6">Belongs to the peptidase S41A family.</text>
</comment>
<keyword evidence="10" id="KW-1185">Reference proteome</keyword>
<keyword evidence="2 6" id="KW-0645">Protease</keyword>
<dbReference type="Pfam" id="PF03572">
    <property type="entry name" value="Peptidase_S41"/>
    <property type="match status" value="1"/>
</dbReference>
<dbReference type="PANTHER" id="PTHR32060:SF22">
    <property type="entry name" value="CARBOXYL-TERMINAL-PROCESSING PEPTIDASE 3, CHLOROPLASTIC"/>
    <property type="match status" value="1"/>
</dbReference>
<dbReference type="InterPro" id="IPR001478">
    <property type="entry name" value="PDZ"/>
</dbReference>
<dbReference type="InterPro" id="IPR005151">
    <property type="entry name" value="Tail-specific_protease"/>
</dbReference>
<keyword evidence="4 6" id="KW-0378">Hydrolase</keyword>
<feature type="signal peptide" evidence="7">
    <location>
        <begin position="1"/>
        <end position="22"/>
    </location>
</feature>
<dbReference type="EMBL" id="CP137624">
    <property type="protein sequence ID" value="WPK12434.1"/>
    <property type="molecule type" value="Genomic_DNA"/>
</dbReference>
<evidence type="ECO:0000313" key="9">
    <source>
        <dbReference type="EMBL" id="WPK12434.1"/>
    </source>
</evidence>
<dbReference type="PROSITE" id="PS50106">
    <property type="entry name" value="PDZ"/>
    <property type="match status" value="1"/>
</dbReference>
<keyword evidence="3 7" id="KW-0732">Signal</keyword>
<dbReference type="Gene3D" id="3.90.226.10">
    <property type="entry name" value="2-enoyl-CoA Hydratase, Chain A, domain 1"/>
    <property type="match status" value="1"/>
</dbReference>
<accession>A0ABZ0RYF1</accession>
<dbReference type="InterPro" id="IPR041489">
    <property type="entry name" value="PDZ_6"/>
</dbReference>
<dbReference type="CDD" id="cd07560">
    <property type="entry name" value="Peptidase_S41_CPP"/>
    <property type="match status" value="1"/>
</dbReference>
<dbReference type="RefSeq" id="WP_319837177.1">
    <property type="nucleotide sequence ID" value="NZ_CP137624.1"/>
</dbReference>
<evidence type="ECO:0000256" key="7">
    <source>
        <dbReference type="SAM" id="SignalP"/>
    </source>
</evidence>
<evidence type="ECO:0000259" key="8">
    <source>
        <dbReference type="PROSITE" id="PS50106"/>
    </source>
</evidence>
<evidence type="ECO:0000256" key="2">
    <source>
        <dbReference type="ARBA" id="ARBA00022670"/>
    </source>
</evidence>
<reference evidence="9 10" key="1">
    <citation type="submission" date="2023-09" db="EMBL/GenBank/DDBJ databases">
        <authorList>
            <person name="Page C.A."/>
            <person name="Perez-Diaz I.M."/>
        </authorList>
    </citation>
    <scope>NUCLEOTIDE SEQUENCE [LARGE SCALE GENOMIC DNA]</scope>
    <source>
        <strain evidence="9 10">Ll15</strain>
    </source>
</reference>
<dbReference type="Pfam" id="PF13205">
    <property type="entry name" value="Big_5"/>
    <property type="match status" value="1"/>
</dbReference>
<evidence type="ECO:0000256" key="3">
    <source>
        <dbReference type="ARBA" id="ARBA00022729"/>
    </source>
</evidence>
<evidence type="ECO:0000256" key="1">
    <source>
        <dbReference type="ARBA" id="ARBA00009179"/>
    </source>
</evidence>
<protein>
    <submittedName>
        <fullName evidence="9">S41 family peptidase</fullName>
    </submittedName>
</protein>
<feature type="chain" id="PRO_5047510647" evidence="7">
    <location>
        <begin position="23"/>
        <end position="440"/>
    </location>
</feature>
<dbReference type="InterPro" id="IPR029045">
    <property type="entry name" value="ClpP/crotonase-like_dom_sf"/>
</dbReference>
<evidence type="ECO:0000256" key="4">
    <source>
        <dbReference type="ARBA" id="ARBA00022801"/>
    </source>
</evidence>
<sequence length="440" mass="48019">MRNLLKAMLFSFFLLLPITANANTLDEVKHIINKEYVGNINGNLNKATTIEEVMDMLDAYSTFFTAKEFEQYINSIEMTSVGIGVVVEKHDKGILIQEVIKGGSAYKAGVKSGQIIVSINGQSTVSMSVQEATSLIMGEQNTSIRLGILSNGQTKNITLVRQPFSIPNITTKLLYGNVGFIHLSSFSEDAAQLVKKAFNELKSQGATTFIIDVQDNGGGYVTAAEELIGMFPKSPYAYKLQTTAGTMTYNSIYQPIKFPKDTRVLVNRFSASASEMLAAALVDQKSAVVYGEKTYGKGTMQGFFELSDGSYLKLTIGKFSGPTGSKINEVGVSPHIATTTPIMTAHFDALVNNKFKNYEALKATKVKEGNSFTLTYSKAVTTNKVELIALGDNTVPIKVTQKNKQLIITPTKPLVKNTQYMLLIPPTAKAKGQYMHITVN</sequence>
<gene>
    <name evidence="9" type="ORF">R6U77_01710</name>
</gene>
<dbReference type="SMART" id="SM00228">
    <property type="entry name" value="PDZ"/>
    <property type="match status" value="1"/>
</dbReference>
<evidence type="ECO:0000256" key="6">
    <source>
        <dbReference type="RuleBase" id="RU004404"/>
    </source>
</evidence>
<dbReference type="SUPFAM" id="SSF50156">
    <property type="entry name" value="PDZ domain-like"/>
    <property type="match status" value="1"/>
</dbReference>
<dbReference type="CDD" id="cd06782">
    <property type="entry name" value="cpPDZ_CPP-like"/>
    <property type="match status" value="1"/>
</dbReference>
<organism evidence="9 10">
    <name type="scientific">Lysinibacillus louembei</name>
    <dbReference type="NCBI Taxonomy" id="1470088"/>
    <lineage>
        <taxon>Bacteria</taxon>
        <taxon>Bacillati</taxon>
        <taxon>Bacillota</taxon>
        <taxon>Bacilli</taxon>
        <taxon>Bacillales</taxon>
        <taxon>Bacillaceae</taxon>
        <taxon>Lysinibacillus</taxon>
    </lineage>
</organism>
<dbReference type="Proteomes" id="UP001322664">
    <property type="component" value="Chromosome"/>
</dbReference>
<dbReference type="SUPFAM" id="SSF52096">
    <property type="entry name" value="ClpP/crotonase"/>
    <property type="match status" value="1"/>
</dbReference>
<dbReference type="Gene3D" id="3.30.750.44">
    <property type="match status" value="1"/>
</dbReference>
<feature type="domain" description="PDZ" evidence="8">
    <location>
        <begin position="73"/>
        <end position="136"/>
    </location>
</feature>
<dbReference type="InterPro" id="IPR004447">
    <property type="entry name" value="Peptidase_S41A"/>
</dbReference>
<dbReference type="SMART" id="SM00245">
    <property type="entry name" value="TSPc"/>
    <property type="match status" value="1"/>
</dbReference>
<dbReference type="InterPro" id="IPR032812">
    <property type="entry name" value="SbsA_Ig"/>
</dbReference>
<name>A0ABZ0RYF1_9BACI</name>
<dbReference type="NCBIfam" id="TIGR00225">
    <property type="entry name" value="prc"/>
    <property type="match status" value="1"/>
</dbReference>
<dbReference type="Pfam" id="PF17820">
    <property type="entry name" value="PDZ_6"/>
    <property type="match status" value="1"/>
</dbReference>
<dbReference type="InterPro" id="IPR036034">
    <property type="entry name" value="PDZ_sf"/>
</dbReference>
<dbReference type="PANTHER" id="PTHR32060">
    <property type="entry name" value="TAIL-SPECIFIC PROTEASE"/>
    <property type="match status" value="1"/>
</dbReference>
<evidence type="ECO:0000256" key="5">
    <source>
        <dbReference type="ARBA" id="ARBA00022825"/>
    </source>
</evidence>
<dbReference type="Gene3D" id="2.30.42.10">
    <property type="match status" value="1"/>
</dbReference>
<evidence type="ECO:0000313" key="10">
    <source>
        <dbReference type="Proteomes" id="UP001322664"/>
    </source>
</evidence>
<proteinExistence type="inferred from homology"/>